<protein>
    <submittedName>
        <fullName evidence="1">Uncharacterized protein</fullName>
    </submittedName>
</protein>
<accession>A0A504X246</accession>
<dbReference type="EMBL" id="RHLD01000008">
    <property type="protein sequence ID" value="TPP43161.1"/>
    <property type="molecule type" value="Genomic_DNA"/>
</dbReference>
<reference evidence="2" key="1">
    <citation type="submission" date="2019-02" db="EMBL/GenBank/DDBJ databases">
        <title>FDA dAtabase for Regulatory Grade micrObial Sequences (FDA-ARGOS): Supporting development and validation of Infectious Disease Dx tests.</title>
        <authorList>
            <person name="Duncan R."/>
            <person name="Fisher C."/>
            <person name="Tallon L."/>
            <person name="Sadzewicz L."/>
            <person name="Sengamalay N."/>
            <person name="Ott S."/>
            <person name="Godinez A."/>
            <person name="Nagaraj S."/>
            <person name="Vavikolanu K."/>
            <person name="Vyas G."/>
            <person name="Nadendla S."/>
            <person name="Aluvathingal J."/>
            <person name="Sichtig H."/>
        </authorList>
    </citation>
    <scope>NUCLEOTIDE SEQUENCE [LARGE SCALE GENOMIC DNA]</scope>
    <source>
        <strain evidence="2">FDAARGOS_360</strain>
    </source>
</reference>
<sequence>MGEFEMALRDLHCDAAPGLHEMRCESVKALQTLVTAVWQHFGGPHTDVQASTPSEPRTHTPRLCAVAACSTAHHSPDRLQADCAAQADIIYQVRLQWFQWRWGSACCDNSRIDQETEEQVYLVVADSLSFHAKSAMAEGQATLAWITVSVAGLRRQADIHRNAGHAMPAGSWQRQDGVRVRCGEELTPVGCVRLPLPNPVPPSLRQAVSSLRAGARPSAGPFAPATPAPV</sequence>
<name>A0A504X246_LEIDO</name>
<gene>
    <name evidence="1" type="ORF">CGC20_5975</name>
</gene>
<evidence type="ECO:0000313" key="1">
    <source>
        <dbReference type="EMBL" id="TPP43161.1"/>
    </source>
</evidence>
<organism evidence="1 2">
    <name type="scientific">Leishmania donovani</name>
    <dbReference type="NCBI Taxonomy" id="5661"/>
    <lineage>
        <taxon>Eukaryota</taxon>
        <taxon>Discoba</taxon>
        <taxon>Euglenozoa</taxon>
        <taxon>Kinetoplastea</taxon>
        <taxon>Metakinetoplastina</taxon>
        <taxon>Trypanosomatida</taxon>
        <taxon>Trypanosomatidae</taxon>
        <taxon>Leishmaniinae</taxon>
        <taxon>Leishmania</taxon>
    </lineage>
</organism>
<comment type="caution">
    <text evidence="1">The sequence shown here is derived from an EMBL/GenBank/DDBJ whole genome shotgun (WGS) entry which is preliminary data.</text>
</comment>
<evidence type="ECO:0000313" key="2">
    <source>
        <dbReference type="Proteomes" id="UP000318821"/>
    </source>
</evidence>
<proteinExistence type="predicted"/>
<dbReference type="Proteomes" id="UP000318821">
    <property type="component" value="Unassembled WGS sequence"/>
</dbReference>
<dbReference type="AlphaFoldDB" id="A0A504X246"/>